<feature type="compositionally biased region" description="Acidic residues" evidence="1">
    <location>
        <begin position="155"/>
        <end position="165"/>
    </location>
</feature>
<accession>A0ABQ0GK42</accession>
<sequence length="331" mass="34945">MGNPTDDLPPSYESITSPSPSSSSNIHPLPSPLTTHLQTLPARLRATHQARMTTQASRDLDTTALLVPHVEAFLADLTARQGSSTTARWPSVAELTLVPAAAVPAGWAMTGAAERRKEGEVVRVGRVDMAKAGGEKAGDAVAAAAAAAAGFSGDGDGDDRDDGDEATSSLARGEPGGFDEWGRFDTDDGAGGGAGGGGRAGEWWFRDEEMARRLAAYLRPEPNLERKHVQAAVAERKVVPVKEEKPSSGWRWGLGGGSSRKKAPGEEKSPIPSPVTPSSPSPSVGTGSEIDDWVKMTVRAEEVTFRKENEFGVWESRRGWGVVVTVRVAKV</sequence>
<dbReference type="Proteomes" id="UP001628179">
    <property type="component" value="Unassembled WGS sequence"/>
</dbReference>
<reference evidence="2 3" key="1">
    <citation type="submission" date="2024-09" db="EMBL/GenBank/DDBJ databases">
        <title>Itraconazole resistance in Madurella fahalii resulting from another homologue of gene encoding cytochrome P450 14-alpha sterol demethylase (CYP51).</title>
        <authorList>
            <person name="Yoshioka I."/>
            <person name="Fahal A.H."/>
            <person name="Kaneko S."/>
            <person name="Yaguchi T."/>
        </authorList>
    </citation>
    <scope>NUCLEOTIDE SEQUENCE [LARGE SCALE GENOMIC DNA]</scope>
    <source>
        <strain evidence="2 3">IFM 68171</strain>
    </source>
</reference>
<gene>
    <name evidence="2" type="ORF">MFIFM68171_08343</name>
</gene>
<protein>
    <submittedName>
        <fullName evidence="2">Uncharacterized protein</fullName>
    </submittedName>
</protein>
<organism evidence="2 3">
    <name type="scientific">Madurella fahalii</name>
    <dbReference type="NCBI Taxonomy" id="1157608"/>
    <lineage>
        <taxon>Eukaryota</taxon>
        <taxon>Fungi</taxon>
        <taxon>Dikarya</taxon>
        <taxon>Ascomycota</taxon>
        <taxon>Pezizomycotina</taxon>
        <taxon>Sordariomycetes</taxon>
        <taxon>Sordariomycetidae</taxon>
        <taxon>Sordariales</taxon>
        <taxon>Sordariales incertae sedis</taxon>
        <taxon>Madurella</taxon>
    </lineage>
</organism>
<dbReference type="GeneID" id="98179086"/>
<evidence type="ECO:0000313" key="2">
    <source>
        <dbReference type="EMBL" id="GAB1318133.1"/>
    </source>
</evidence>
<keyword evidence="3" id="KW-1185">Reference proteome</keyword>
<dbReference type="RefSeq" id="XP_070919864.1">
    <property type="nucleotide sequence ID" value="XM_071063763.1"/>
</dbReference>
<feature type="compositionally biased region" description="Pro residues" evidence="1">
    <location>
        <begin position="271"/>
        <end position="280"/>
    </location>
</feature>
<proteinExistence type="predicted"/>
<dbReference type="EMBL" id="BAAFSV010000004">
    <property type="protein sequence ID" value="GAB1318133.1"/>
    <property type="molecule type" value="Genomic_DNA"/>
</dbReference>
<evidence type="ECO:0000313" key="3">
    <source>
        <dbReference type="Proteomes" id="UP001628179"/>
    </source>
</evidence>
<feature type="region of interest" description="Disordered" evidence="1">
    <location>
        <begin position="239"/>
        <end position="292"/>
    </location>
</feature>
<feature type="region of interest" description="Disordered" evidence="1">
    <location>
        <begin position="150"/>
        <end position="201"/>
    </location>
</feature>
<name>A0ABQ0GK42_9PEZI</name>
<feature type="compositionally biased region" description="Low complexity" evidence="1">
    <location>
        <begin position="9"/>
        <end position="28"/>
    </location>
</feature>
<comment type="caution">
    <text evidence="2">The sequence shown here is derived from an EMBL/GenBank/DDBJ whole genome shotgun (WGS) entry which is preliminary data.</text>
</comment>
<feature type="region of interest" description="Disordered" evidence="1">
    <location>
        <begin position="1"/>
        <end position="34"/>
    </location>
</feature>
<evidence type="ECO:0000256" key="1">
    <source>
        <dbReference type="SAM" id="MobiDB-lite"/>
    </source>
</evidence>
<feature type="compositionally biased region" description="Gly residues" evidence="1">
    <location>
        <begin position="189"/>
        <end position="200"/>
    </location>
</feature>